<dbReference type="EMBL" id="JAFKCV010000008">
    <property type="protein sequence ID" value="MBN7826495.1"/>
    <property type="molecule type" value="Genomic_DNA"/>
</dbReference>
<evidence type="ECO:0000313" key="1">
    <source>
        <dbReference type="EMBL" id="MBN7826495.1"/>
    </source>
</evidence>
<evidence type="ECO:0000313" key="2">
    <source>
        <dbReference type="Proteomes" id="UP000664654"/>
    </source>
</evidence>
<dbReference type="RefSeq" id="WP_206574605.1">
    <property type="nucleotide sequence ID" value="NZ_JAFKCV010000008.1"/>
</dbReference>
<organism evidence="1 2">
    <name type="scientific">Bowmanella dokdonensis</name>
    <dbReference type="NCBI Taxonomy" id="751969"/>
    <lineage>
        <taxon>Bacteria</taxon>
        <taxon>Pseudomonadati</taxon>
        <taxon>Pseudomonadota</taxon>
        <taxon>Gammaproteobacteria</taxon>
        <taxon>Alteromonadales</taxon>
        <taxon>Alteromonadaceae</taxon>
        <taxon>Bowmanella</taxon>
    </lineage>
</organism>
<dbReference type="Proteomes" id="UP000664654">
    <property type="component" value="Unassembled WGS sequence"/>
</dbReference>
<dbReference type="AlphaFoldDB" id="A0A939DQR5"/>
<sequence>MKAEQIQAAARKALISAEPLYYSWPPERQEQLRASMEGKLQQKVDRVLLQELFGIDRPTEMVEDICKGLSTANKNSLNWARLLTCGIGRDWLFLNELMTEGTSLLDFDTLYDYDYQDYLYQQEFKKAQFPDYQGQNYYPMQHPLWLRLLIHEQFYYATLSSLAGYLVDQIEDKSDDWIQRLIPHEYVDGKDQGKQQADGFLLDFQVRANGLEKHLEELKQRWWQYTQRRWLELSRQFCDTPAAVHCKDRHEKDEQHRQFIFTNQRTLQALRWGHFLTDCKAIQADLSTVIELENQELTKAERWLKDTHQDIMDNFDPKVVKLKKKMKIVVAPGALDGLMGEDGDE</sequence>
<protein>
    <submittedName>
        <fullName evidence="1">Uncharacterized protein</fullName>
    </submittedName>
</protein>
<gene>
    <name evidence="1" type="ORF">J0A66_14765</name>
</gene>
<accession>A0A939DQR5</accession>
<reference evidence="1" key="1">
    <citation type="submission" date="2021-03" db="EMBL/GenBank/DDBJ databases">
        <title>novel species isolated from a fishpond in China.</title>
        <authorList>
            <person name="Lu H."/>
            <person name="Cai Z."/>
        </authorList>
    </citation>
    <scope>NUCLEOTIDE SEQUENCE</scope>
    <source>
        <strain evidence="1">JCM 30855</strain>
    </source>
</reference>
<comment type="caution">
    <text evidence="1">The sequence shown here is derived from an EMBL/GenBank/DDBJ whole genome shotgun (WGS) entry which is preliminary data.</text>
</comment>
<name>A0A939DQR5_9ALTE</name>
<proteinExistence type="predicted"/>
<keyword evidence="2" id="KW-1185">Reference proteome</keyword>